<comment type="catalytic activity">
    <reaction evidence="1">
        <text>S-ubiquitinyl-[E2 ubiquitin-conjugating enzyme]-L-cysteine + [acceptor protein]-L-lysine = [E2 ubiquitin-conjugating enzyme]-L-cysteine + N(6)-ubiquitinyl-[acceptor protein]-L-lysine.</text>
        <dbReference type="EC" id="2.3.2.26"/>
    </reaction>
</comment>
<dbReference type="PROSITE" id="PS50237">
    <property type="entry name" value="HECT"/>
    <property type="match status" value="1"/>
</dbReference>
<accession>A0A0F4YVJ7</accession>
<feature type="compositionally biased region" description="Polar residues" evidence="6">
    <location>
        <begin position="636"/>
        <end position="649"/>
    </location>
</feature>
<feature type="compositionally biased region" description="Basic and acidic residues" evidence="6">
    <location>
        <begin position="287"/>
        <end position="313"/>
    </location>
</feature>
<dbReference type="RefSeq" id="XP_013328245.1">
    <property type="nucleotide sequence ID" value="XM_013472791.1"/>
</dbReference>
<feature type="compositionally biased region" description="Polar residues" evidence="6">
    <location>
        <begin position="350"/>
        <end position="369"/>
    </location>
</feature>
<dbReference type="EMBL" id="LASV01000177">
    <property type="protein sequence ID" value="KKA21633.1"/>
    <property type="molecule type" value="Genomic_DNA"/>
</dbReference>
<dbReference type="InterPro" id="IPR000569">
    <property type="entry name" value="HECT_dom"/>
</dbReference>
<keyword evidence="4 5" id="KW-0833">Ubl conjugation pathway</keyword>
<feature type="compositionally biased region" description="Basic and acidic residues" evidence="6">
    <location>
        <begin position="82"/>
        <end position="94"/>
    </location>
</feature>
<dbReference type="Proteomes" id="UP000053958">
    <property type="component" value="Unassembled WGS sequence"/>
</dbReference>
<gene>
    <name evidence="8" type="ORF">T310_4346</name>
</gene>
<evidence type="ECO:0000256" key="2">
    <source>
        <dbReference type="ARBA" id="ARBA00012485"/>
    </source>
</evidence>
<dbReference type="Gene3D" id="3.30.2160.10">
    <property type="entry name" value="Hect, E3 ligase catalytic domain"/>
    <property type="match status" value="1"/>
</dbReference>
<dbReference type="STRING" id="1408163.A0A0F4YVJ7"/>
<dbReference type="SUPFAM" id="SSF56204">
    <property type="entry name" value="Hect, E3 ligase catalytic domain"/>
    <property type="match status" value="1"/>
</dbReference>
<evidence type="ECO:0000256" key="6">
    <source>
        <dbReference type="SAM" id="MobiDB-lite"/>
    </source>
</evidence>
<dbReference type="GeneID" id="25316694"/>
<feature type="region of interest" description="Disordered" evidence="6">
    <location>
        <begin position="636"/>
        <end position="656"/>
    </location>
</feature>
<proteinExistence type="predicted"/>
<feature type="compositionally biased region" description="Polar residues" evidence="6">
    <location>
        <begin position="544"/>
        <end position="553"/>
    </location>
</feature>
<dbReference type="OrthoDB" id="8068875at2759"/>
<evidence type="ECO:0000256" key="3">
    <source>
        <dbReference type="ARBA" id="ARBA00022679"/>
    </source>
</evidence>
<evidence type="ECO:0000256" key="4">
    <source>
        <dbReference type="ARBA" id="ARBA00022786"/>
    </source>
</evidence>
<comment type="caution">
    <text evidence="8">The sequence shown here is derived from an EMBL/GenBank/DDBJ whole genome shotgun (WGS) entry which is preliminary data.</text>
</comment>
<dbReference type="GO" id="GO:0000209">
    <property type="term" value="P:protein polyubiquitination"/>
    <property type="evidence" value="ECO:0007669"/>
    <property type="project" value="InterPro"/>
</dbReference>
<feature type="region of interest" description="Disordered" evidence="6">
    <location>
        <begin position="162"/>
        <end position="185"/>
    </location>
</feature>
<dbReference type="Pfam" id="PF00632">
    <property type="entry name" value="HECT"/>
    <property type="match status" value="1"/>
</dbReference>
<evidence type="ECO:0000256" key="1">
    <source>
        <dbReference type="ARBA" id="ARBA00000885"/>
    </source>
</evidence>
<feature type="region of interest" description="Disordered" evidence="6">
    <location>
        <begin position="53"/>
        <end position="118"/>
    </location>
</feature>
<dbReference type="PANTHER" id="PTHR45700:SF9">
    <property type="entry name" value="HECT-TYPE E3 UBIQUITIN TRANSFERASE"/>
    <property type="match status" value="1"/>
</dbReference>
<reference evidence="8 9" key="1">
    <citation type="submission" date="2015-04" db="EMBL/GenBank/DDBJ databases">
        <authorList>
            <person name="Heijne W.H."/>
            <person name="Fedorova N.D."/>
            <person name="Nierman W.C."/>
            <person name="Vollebregt A.W."/>
            <person name="Zhao Z."/>
            <person name="Wu L."/>
            <person name="Kumar M."/>
            <person name="Stam H."/>
            <person name="van den Berg M.A."/>
            <person name="Pel H.J."/>
        </authorList>
    </citation>
    <scope>NUCLEOTIDE SEQUENCE [LARGE SCALE GENOMIC DNA]</scope>
    <source>
        <strain evidence="8 9">CBS 393.64</strain>
    </source>
</reference>
<sequence>MCPYAVVVFPVALDPVVIELECDLLKPGNPHGDTQRSAPIPIDYAVPVIDPMHTPPGPTPHRRTHARSLSHPFPSILPSNAKRSDKKVTKKDFLDSDDDDEVTYVPEPRSSSPRKRWTPAEDFVSGKCMTCNSTVRWPRNLKVFRCTVCLTVNDLEPCPASYDPPLDHGHPPPPPPKDDSSKTTLPAAPLSIERTRAIIDHCLSVYLRSKLDGRQHPSSAPLHRFPEKTSVQQHATDHPEPWRFPAGPGPIPSPTKRQDSRFLTTPSIDTQRKDPRARSRSSSDTPPVRRIDRSPQGRDRSPHGAEQKGHPESRPSIFRPLEEYIISSFTGCDCLNMSFLTPRPSHRTASESNPVKANPEPSSQPNSQDVPVFELDAKTLLLGDVAENSSWWMGGRPRRHDIKDLHARDKSPAPSKSRVTSRSPRIEWAELAEWYRLVINVGDSWRDMWAAMAPSDTSGQGLERRKRWESVDLAVLEKEISDARIHTQRTLLKATENLLKRPRRPLQRPENTRFLLMLLANPLLFSSTSSQTQRSGTAGPPSGEQGSITNFSRPYNPADHNPGRRGEAAPAKSKSGGPGHHSGIIKRILGLISNLPNDCHHYLISWFSRYSEGQFEKLVNLVGGFVTYRLMRQHGQQRSETAKPSSNGLVPSLPDTLGNTHAAQLHAALNGRSPSKPPNDGGRRLIVYNEDWQIRAAARVMALLFAANNSNIPRKRDGVLYDPKVPNPGLAAKHHAYSHGQMIPISSFYNTLLDYSDLVADFETWESRNGKFSFCQYPFFLSIYAKIRILEYDARRQMEIKAREAFFDSILSRKAVSQYLLLRVRRDCLVEDSLRGVSEVVGSGPEEVKKGLRIEFIGEEGVDAGGLRKEWFLLLVREVFDPNHGMASTAFQVCDGLFIYDDDSHFCYFNPFCFESSEQFFLVGVLLGLAIYNSTILDVALPPFAFKKLLTSAPAPSVSSSMSTSRNTYTCTLDDLAEYRPALAKGLRALLEFEGDVQETFCYDFVAQIDRYGQRIEVPLCPGGEKRPVTNANRHEFVNLYVQYLLDTAVQKQFEPFKRGFFTVCGGNALSLFRPEEIELLVRGSDEPLDVASLRAVATYENWPSADPESEPAVRWFWEFFAESSAQDQRKILSFITGSDRIPAMGATSLSIRISCLGEDSPRYPIARTCFNTLGLFRYSTRKKLESKLWGAVVNSEGFGLK</sequence>
<evidence type="ECO:0000313" key="9">
    <source>
        <dbReference type="Proteomes" id="UP000053958"/>
    </source>
</evidence>
<feature type="region of interest" description="Disordered" evidence="6">
    <location>
        <begin position="344"/>
        <end position="369"/>
    </location>
</feature>
<feature type="compositionally biased region" description="Basic and acidic residues" evidence="6">
    <location>
        <begin position="165"/>
        <end position="181"/>
    </location>
</feature>
<evidence type="ECO:0000256" key="5">
    <source>
        <dbReference type="PROSITE-ProRule" id="PRU00104"/>
    </source>
</evidence>
<feature type="compositionally biased region" description="Basic and acidic residues" evidence="6">
    <location>
        <begin position="402"/>
        <end position="411"/>
    </location>
</feature>
<dbReference type="Gene3D" id="3.90.1750.10">
    <property type="entry name" value="Hect, E3 ligase catalytic domains"/>
    <property type="match status" value="1"/>
</dbReference>
<dbReference type="CDD" id="cd00078">
    <property type="entry name" value="HECTc"/>
    <property type="match status" value="1"/>
</dbReference>
<feature type="active site" description="Glycyl thioester intermediate" evidence="5">
    <location>
        <position position="1170"/>
    </location>
</feature>
<evidence type="ECO:0000313" key="8">
    <source>
        <dbReference type="EMBL" id="KKA21633.1"/>
    </source>
</evidence>
<organism evidence="8 9">
    <name type="scientific">Rasamsonia emersonii (strain ATCC 16479 / CBS 393.64 / IMI 116815)</name>
    <dbReference type="NCBI Taxonomy" id="1408163"/>
    <lineage>
        <taxon>Eukaryota</taxon>
        <taxon>Fungi</taxon>
        <taxon>Dikarya</taxon>
        <taxon>Ascomycota</taxon>
        <taxon>Pezizomycotina</taxon>
        <taxon>Eurotiomycetes</taxon>
        <taxon>Eurotiomycetidae</taxon>
        <taxon>Eurotiales</taxon>
        <taxon>Trichocomaceae</taxon>
        <taxon>Rasamsonia</taxon>
    </lineage>
</organism>
<feature type="region of interest" description="Disordered" evidence="6">
    <location>
        <begin position="214"/>
        <end position="318"/>
    </location>
</feature>
<dbReference type="Gene3D" id="3.30.2410.10">
    <property type="entry name" value="Hect, E3 ligase catalytic domain"/>
    <property type="match status" value="1"/>
</dbReference>
<protein>
    <recommendedName>
        <fullName evidence="2">HECT-type E3 ubiquitin transferase</fullName>
        <ecNumber evidence="2">2.3.2.26</ecNumber>
    </recommendedName>
</protein>
<dbReference type="GO" id="GO:0061630">
    <property type="term" value="F:ubiquitin protein ligase activity"/>
    <property type="evidence" value="ECO:0007669"/>
    <property type="project" value="UniProtKB-EC"/>
</dbReference>
<dbReference type="InterPro" id="IPR035983">
    <property type="entry name" value="Hect_E3_ubiquitin_ligase"/>
</dbReference>
<feature type="region of interest" description="Disordered" evidence="6">
    <location>
        <begin position="529"/>
        <end position="580"/>
    </location>
</feature>
<feature type="domain" description="HECT" evidence="7">
    <location>
        <begin position="844"/>
        <end position="1202"/>
    </location>
</feature>
<name>A0A0F4YVJ7_RASE3</name>
<evidence type="ECO:0000259" key="7">
    <source>
        <dbReference type="PROSITE" id="PS50237"/>
    </source>
</evidence>
<keyword evidence="3" id="KW-0808">Transferase</keyword>
<dbReference type="PANTHER" id="PTHR45700">
    <property type="entry name" value="UBIQUITIN-PROTEIN LIGASE E3C"/>
    <property type="match status" value="1"/>
</dbReference>
<dbReference type="InterPro" id="IPR044611">
    <property type="entry name" value="E3A/B/C-like"/>
</dbReference>
<dbReference type="EC" id="2.3.2.26" evidence="2"/>
<keyword evidence="9" id="KW-1185">Reference proteome</keyword>
<dbReference type="SMART" id="SM00119">
    <property type="entry name" value="HECTc"/>
    <property type="match status" value="1"/>
</dbReference>
<feature type="region of interest" description="Disordered" evidence="6">
    <location>
        <begin position="402"/>
        <end position="421"/>
    </location>
</feature>
<dbReference type="AlphaFoldDB" id="A0A0F4YVJ7"/>